<organism evidence="3 4">
    <name type="scientific">Arcicella aurantiaca</name>
    <dbReference type="NCBI Taxonomy" id="591202"/>
    <lineage>
        <taxon>Bacteria</taxon>
        <taxon>Pseudomonadati</taxon>
        <taxon>Bacteroidota</taxon>
        <taxon>Cytophagia</taxon>
        <taxon>Cytophagales</taxon>
        <taxon>Flectobacillaceae</taxon>
        <taxon>Arcicella</taxon>
    </lineage>
</organism>
<keyword evidence="1" id="KW-0732">Signal</keyword>
<dbReference type="EMBL" id="QGGO01000051">
    <property type="protein sequence ID" value="PWK16131.1"/>
    <property type="molecule type" value="Genomic_DNA"/>
</dbReference>
<name>A0A316DD43_9BACT</name>
<dbReference type="SUPFAM" id="SSF52833">
    <property type="entry name" value="Thioredoxin-like"/>
    <property type="match status" value="1"/>
</dbReference>
<dbReference type="PROSITE" id="PS51352">
    <property type="entry name" value="THIOREDOXIN_2"/>
    <property type="match status" value="1"/>
</dbReference>
<protein>
    <submittedName>
        <fullName evidence="3">Thioredoxin-like protein</fullName>
    </submittedName>
</protein>
<feature type="domain" description="Thioredoxin" evidence="2">
    <location>
        <begin position="3"/>
        <end position="145"/>
    </location>
</feature>
<dbReference type="InterPro" id="IPR013766">
    <property type="entry name" value="Thioredoxin_domain"/>
</dbReference>
<evidence type="ECO:0000313" key="3">
    <source>
        <dbReference type="EMBL" id="PWK16131.1"/>
    </source>
</evidence>
<accession>A0A316DD43</accession>
<sequence>MKLLSIIFLLAFSLSTTEEWTTDFGKAKTEANSQHKYILLNFSGSDWCGPCIKLKKEVLDSPEFLKYANDKLVLVRADFPRNKKNRLSPELTKHNEALAEKYNNQGKFPYTVLIDADGKVVKSWEGYTANMTIENLKVEIEQLVKLK</sequence>
<comment type="caution">
    <text evidence="3">The sequence shown here is derived from an EMBL/GenBank/DDBJ whole genome shotgun (WGS) entry which is preliminary data.</text>
</comment>
<dbReference type="InterPro" id="IPR036249">
    <property type="entry name" value="Thioredoxin-like_sf"/>
</dbReference>
<dbReference type="Pfam" id="PF13899">
    <property type="entry name" value="Thioredoxin_7"/>
    <property type="match status" value="1"/>
</dbReference>
<dbReference type="InterPro" id="IPR051099">
    <property type="entry name" value="AGR/TXD"/>
</dbReference>
<dbReference type="RefSeq" id="WP_109745597.1">
    <property type="nucleotide sequence ID" value="NZ_QGGO01000051.1"/>
</dbReference>
<reference evidence="3 4" key="1">
    <citation type="submission" date="2018-05" db="EMBL/GenBank/DDBJ databases">
        <title>Genomic Encyclopedia of Archaeal and Bacterial Type Strains, Phase II (KMG-II): from individual species to whole genera.</title>
        <authorList>
            <person name="Goeker M."/>
        </authorList>
    </citation>
    <scope>NUCLEOTIDE SEQUENCE [LARGE SCALE GENOMIC DNA]</scope>
    <source>
        <strain evidence="3 4">DSM 22214</strain>
    </source>
</reference>
<dbReference type="PANTHER" id="PTHR15337">
    <property type="entry name" value="ANTERIOR GRADIENT PROTEIN-RELATED"/>
    <property type="match status" value="1"/>
</dbReference>
<proteinExistence type="predicted"/>
<dbReference type="OrthoDB" id="981626at2"/>
<dbReference type="Gene3D" id="3.40.30.10">
    <property type="entry name" value="Glutaredoxin"/>
    <property type="match status" value="1"/>
</dbReference>
<gene>
    <name evidence="3" type="ORF">LV89_04906</name>
</gene>
<dbReference type="PANTHER" id="PTHR15337:SF11">
    <property type="entry name" value="THIOREDOXIN DOMAIN-CONTAINING PROTEIN"/>
    <property type="match status" value="1"/>
</dbReference>
<evidence type="ECO:0000259" key="2">
    <source>
        <dbReference type="PROSITE" id="PS51352"/>
    </source>
</evidence>
<dbReference type="Proteomes" id="UP000245489">
    <property type="component" value="Unassembled WGS sequence"/>
</dbReference>
<evidence type="ECO:0000313" key="4">
    <source>
        <dbReference type="Proteomes" id="UP000245489"/>
    </source>
</evidence>
<dbReference type="AlphaFoldDB" id="A0A316DD43"/>
<keyword evidence="4" id="KW-1185">Reference proteome</keyword>
<evidence type="ECO:0000256" key="1">
    <source>
        <dbReference type="ARBA" id="ARBA00022729"/>
    </source>
</evidence>